<proteinExistence type="predicted"/>
<dbReference type="OrthoDB" id="346700at2759"/>
<sequence>MLPTMCTTTDKIPGRRLGNDVELQVHAVLALSGLVEVLRSRVWGLITQLRHDCSKVITEAALMTSLKVEEGHQRDPTASIEERQILGNAYEPLNEDPGLHKQPKVQQRSKHPDAHQLSVASQLFGREESSVTESGASREHQQLEQDHPLQQQDGKDKQLHQGNNYDAYLVHLLSAEAQKTLAGETSRRLHPQVKLAREQPLASGGQNEIPVTTHRNTLHSLVLDEQKHQTVGALAVGELGRAALNMVRPTAEETTPASLLVGQAAAARLPAATTQLQWIREALILLRRIDDPQHVQLQRRKKAAMTAGAFVASPSPTQPAGSTFFPEDGADASAAVCSGSYKCVLPPPSTSSRLLYVMWIGVGGGPWGGRSNTWFNHRRYASSEESDKSPVMSKEIALDARKAGNWDALQVSMSQ</sequence>
<reference evidence="2" key="1">
    <citation type="submission" date="2013-10" db="EMBL/GenBank/DDBJ databases">
        <title>Genomic analysis of the causative agents of coccidiosis in chickens.</title>
        <authorList>
            <person name="Reid A.J."/>
            <person name="Blake D."/>
            <person name="Billington K."/>
            <person name="Browne H."/>
            <person name="Dunn M."/>
            <person name="Hung S."/>
            <person name="Kawahara F."/>
            <person name="Miranda-Saavedra D."/>
            <person name="Mourier T."/>
            <person name="Nagra H."/>
            <person name="Otto T.D."/>
            <person name="Rawlings N."/>
            <person name="Sanchez A."/>
            <person name="Sanders M."/>
            <person name="Subramaniam C."/>
            <person name="Tay Y."/>
            <person name="Dear P."/>
            <person name="Doerig C."/>
            <person name="Gruber A."/>
            <person name="Parkinson J."/>
            <person name="Shirley M."/>
            <person name="Wan K.L."/>
            <person name="Berriman M."/>
            <person name="Tomley F."/>
            <person name="Pain A."/>
        </authorList>
    </citation>
    <scope>NUCLEOTIDE SEQUENCE</scope>
    <source>
        <strain evidence="2">Houghton</strain>
    </source>
</reference>
<dbReference type="EMBL" id="HG673430">
    <property type="protein sequence ID" value="CDI83531.1"/>
    <property type="molecule type" value="Genomic_DNA"/>
</dbReference>
<dbReference type="RefSeq" id="XP_013247363.1">
    <property type="nucleotide sequence ID" value="XM_013391909.1"/>
</dbReference>
<protein>
    <submittedName>
        <fullName evidence="2">Uncharacterized protein</fullName>
    </submittedName>
</protein>
<name>U6GTI1_EIMAC</name>
<dbReference type="Proteomes" id="UP000018050">
    <property type="component" value="Unassembled WGS sequence"/>
</dbReference>
<gene>
    <name evidence="2" type="ORF">EAH_00039890</name>
</gene>
<keyword evidence="3" id="KW-1185">Reference proteome</keyword>
<dbReference type="AlphaFoldDB" id="U6GTI1"/>
<evidence type="ECO:0000313" key="2">
    <source>
        <dbReference type="EMBL" id="CDI83531.1"/>
    </source>
</evidence>
<feature type="region of interest" description="Disordered" evidence="1">
    <location>
        <begin position="91"/>
        <end position="159"/>
    </location>
</feature>
<organism evidence="2 3">
    <name type="scientific">Eimeria acervulina</name>
    <name type="common">Coccidian parasite</name>
    <dbReference type="NCBI Taxonomy" id="5801"/>
    <lineage>
        <taxon>Eukaryota</taxon>
        <taxon>Sar</taxon>
        <taxon>Alveolata</taxon>
        <taxon>Apicomplexa</taxon>
        <taxon>Conoidasida</taxon>
        <taxon>Coccidia</taxon>
        <taxon>Eucoccidiorida</taxon>
        <taxon>Eimeriorina</taxon>
        <taxon>Eimeriidae</taxon>
        <taxon>Eimeria</taxon>
    </lineage>
</organism>
<feature type="compositionally biased region" description="Basic and acidic residues" evidence="1">
    <location>
        <begin position="136"/>
        <end position="159"/>
    </location>
</feature>
<dbReference type="VEuPathDB" id="ToxoDB:EAH_00039890"/>
<dbReference type="GeneID" id="25272059"/>
<evidence type="ECO:0000313" key="3">
    <source>
        <dbReference type="Proteomes" id="UP000018050"/>
    </source>
</evidence>
<evidence type="ECO:0000256" key="1">
    <source>
        <dbReference type="SAM" id="MobiDB-lite"/>
    </source>
</evidence>
<reference evidence="2" key="2">
    <citation type="submission" date="2013-10" db="EMBL/GenBank/DDBJ databases">
        <authorList>
            <person name="Aslett M."/>
        </authorList>
    </citation>
    <scope>NUCLEOTIDE SEQUENCE</scope>
    <source>
        <strain evidence="2">Houghton</strain>
    </source>
</reference>
<accession>U6GTI1</accession>